<name>S8A5F1_DACHA</name>
<sequence length="762" mass="88489">MDFKVATPKSHKSTRGYLKLKDIEKHRSFILEKYNAGVRHKHILVALKQERGVTLEIHHLKRSLVRWKAAHKNLTKSRKLFIKNSIQKRHNDENKSPYTVKFKNGREFSQYEIDQIMATTPSYFDDTQPDGTGIILSSPTPKIEEHEPTNNDFMLEDLIDYSLQKQYDEAVEVMGHYVPEYQSEFIADSEIPGGTNEPFTAEEVLGDVEEENIGLIPSESLEHFVLTDSGVNTPFSNMREPEDSMDRLQKLISDNLDMISSAHEELGSLPPEVESQQILDLDPEFPENGESLLQIYARKYEAYFHQETANWEREAAAYMRRADIIICEHPTISLEAVRDMIIEKHGYWDYLPYHIYRQILAGKARHPVINKPLITGARTGDAICEFIEEIFPLLREAVLESVVPQYLRQLNDYVVHLPRIIREYGLYHFYTANALFFSLELIEITWAVSNQKQYELQAYVLDIYYAIGMGCDITVLRVLYSTTYMGVSEYWEFDVTRDAIEGEMVRQYGNYDFRTIFLHACRTLHMLLVQHRHRKSKLMAEKVVHRIENSILTVPDHGRIWIMRSLALLTEVLVTCKRERLAIRLLEQARVWSRDEGSKTIGRVKFPENDISLGEAYSNLNEHEKALNAFFRAFHAYGEEYGYHDASTIGTIGLIIDIMDARGPVLYVSLEPSFRNFFSSFERTGRTKSLIYREFLKAWEKGGINPQKVAEYQDILMLRSSNRERTPDLQEFFYLQGLANWVFAQGESPKGGWVEDLTMDDF</sequence>
<dbReference type="OMA" id="PARAYCK"/>
<comment type="caution">
    <text evidence="1">The sequence shown here is derived from an EMBL/GenBank/DDBJ whole genome shotgun (WGS) entry which is preliminary data.</text>
</comment>
<dbReference type="HOGENOM" id="CLU_356787_0_0_1"/>
<reference evidence="2" key="2">
    <citation type="submission" date="2013-04" db="EMBL/GenBank/DDBJ databases">
        <title>Genomic mechanisms accounting for the adaptation to parasitism in nematode-trapping fungi.</title>
        <authorList>
            <person name="Ahren D.G."/>
        </authorList>
    </citation>
    <scope>NUCLEOTIDE SEQUENCE [LARGE SCALE GENOMIC DNA]</scope>
    <source>
        <strain evidence="2">CBS 200.50</strain>
    </source>
</reference>
<accession>S8A5F1</accession>
<gene>
    <name evidence="1" type="ORF">H072_8019</name>
</gene>
<organism evidence="1 2">
    <name type="scientific">Dactylellina haptotyla (strain CBS 200.50)</name>
    <name type="common">Nematode-trapping fungus</name>
    <name type="synonym">Monacrosporium haptotylum</name>
    <dbReference type="NCBI Taxonomy" id="1284197"/>
    <lineage>
        <taxon>Eukaryota</taxon>
        <taxon>Fungi</taxon>
        <taxon>Dikarya</taxon>
        <taxon>Ascomycota</taxon>
        <taxon>Pezizomycotina</taxon>
        <taxon>Orbiliomycetes</taxon>
        <taxon>Orbiliales</taxon>
        <taxon>Orbiliaceae</taxon>
        <taxon>Dactylellina</taxon>
    </lineage>
</organism>
<keyword evidence="2" id="KW-1185">Reference proteome</keyword>
<protein>
    <recommendedName>
        <fullName evidence="3">Clr5 domain-containing protein</fullName>
    </recommendedName>
</protein>
<evidence type="ECO:0000313" key="1">
    <source>
        <dbReference type="EMBL" id="EPS38250.1"/>
    </source>
</evidence>
<dbReference type="Proteomes" id="UP000015100">
    <property type="component" value="Unassembled WGS sequence"/>
</dbReference>
<proteinExistence type="predicted"/>
<evidence type="ECO:0000313" key="2">
    <source>
        <dbReference type="Proteomes" id="UP000015100"/>
    </source>
</evidence>
<reference evidence="1 2" key="1">
    <citation type="journal article" date="2013" name="PLoS Genet.">
        <title>Genomic mechanisms accounting for the adaptation to parasitism in nematode-trapping fungi.</title>
        <authorList>
            <person name="Meerupati T."/>
            <person name="Andersson K.M."/>
            <person name="Friman E."/>
            <person name="Kumar D."/>
            <person name="Tunlid A."/>
            <person name="Ahren D."/>
        </authorList>
    </citation>
    <scope>NUCLEOTIDE SEQUENCE [LARGE SCALE GENOMIC DNA]</scope>
    <source>
        <strain evidence="1 2">CBS 200.50</strain>
    </source>
</reference>
<evidence type="ECO:0008006" key="3">
    <source>
        <dbReference type="Google" id="ProtNLM"/>
    </source>
</evidence>
<dbReference type="EMBL" id="AQGS01000575">
    <property type="protein sequence ID" value="EPS38250.1"/>
    <property type="molecule type" value="Genomic_DNA"/>
</dbReference>
<dbReference type="AlphaFoldDB" id="S8A5F1"/>
<dbReference type="OrthoDB" id="5430124at2759"/>